<evidence type="ECO:0000256" key="3">
    <source>
        <dbReference type="ARBA" id="ARBA00022448"/>
    </source>
</evidence>
<dbReference type="AlphaFoldDB" id="A0AAX2RKI3"/>
<dbReference type="EMBL" id="SNSQ01000036">
    <property type="protein sequence ID" value="TEU41318.1"/>
    <property type="molecule type" value="Genomic_DNA"/>
</dbReference>
<keyword evidence="6 11" id="KW-0798">TonB box</keyword>
<comment type="similarity">
    <text evidence="2 10 11">Belongs to the TonB-dependent receptor family.</text>
</comment>
<dbReference type="InterPro" id="IPR039426">
    <property type="entry name" value="TonB-dep_rcpt-like"/>
</dbReference>
<dbReference type="InterPro" id="IPR036942">
    <property type="entry name" value="Beta-barrel_TonB_sf"/>
</dbReference>
<dbReference type="SUPFAM" id="SSF56935">
    <property type="entry name" value="Porins"/>
    <property type="match status" value="1"/>
</dbReference>
<dbReference type="Gene3D" id="2.170.130.10">
    <property type="entry name" value="TonB-dependent receptor, plug domain"/>
    <property type="match status" value="1"/>
</dbReference>
<evidence type="ECO:0000256" key="5">
    <source>
        <dbReference type="ARBA" id="ARBA00022692"/>
    </source>
</evidence>
<keyword evidence="7 10" id="KW-0472">Membrane</keyword>
<keyword evidence="3 10" id="KW-0813">Transport</keyword>
<evidence type="ECO:0000256" key="10">
    <source>
        <dbReference type="PROSITE-ProRule" id="PRU01360"/>
    </source>
</evidence>
<keyword evidence="12" id="KW-0732">Signal</keyword>
<dbReference type="InterPro" id="IPR037066">
    <property type="entry name" value="Plug_dom_sf"/>
</dbReference>
<comment type="subcellular location">
    <subcellularLocation>
        <location evidence="1 10">Cell outer membrane</location>
        <topology evidence="1 10">Multi-pass membrane protein</topology>
    </subcellularLocation>
</comment>
<name>A0AAX2RKI3_BURCE</name>
<dbReference type="GO" id="GO:0009279">
    <property type="term" value="C:cell outer membrane"/>
    <property type="evidence" value="ECO:0007669"/>
    <property type="project" value="UniProtKB-SubCell"/>
</dbReference>
<evidence type="ECO:0000256" key="6">
    <source>
        <dbReference type="ARBA" id="ARBA00023077"/>
    </source>
</evidence>
<feature type="chain" id="PRO_5043612378" evidence="12">
    <location>
        <begin position="34"/>
        <end position="831"/>
    </location>
</feature>
<dbReference type="PANTHER" id="PTHR47234">
    <property type="match status" value="1"/>
</dbReference>
<evidence type="ECO:0000256" key="4">
    <source>
        <dbReference type="ARBA" id="ARBA00022452"/>
    </source>
</evidence>
<evidence type="ECO:0000259" key="14">
    <source>
        <dbReference type="Pfam" id="PF07715"/>
    </source>
</evidence>
<organism evidence="15 16">
    <name type="scientific">Burkholderia cepacia</name>
    <name type="common">Pseudomonas cepacia</name>
    <dbReference type="NCBI Taxonomy" id="292"/>
    <lineage>
        <taxon>Bacteria</taxon>
        <taxon>Pseudomonadati</taxon>
        <taxon>Pseudomonadota</taxon>
        <taxon>Betaproteobacteria</taxon>
        <taxon>Burkholderiales</taxon>
        <taxon>Burkholderiaceae</taxon>
        <taxon>Burkholderia</taxon>
        <taxon>Burkholderia cepacia complex</taxon>
    </lineage>
</organism>
<evidence type="ECO:0000313" key="16">
    <source>
        <dbReference type="Proteomes" id="UP000298234"/>
    </source>
</evidence>
<feature type="domain" description="TonB-dependent receptor plug" evidence="14">
    <location>
        <begin position="92"/>
        <end position="210"/>
    </location>
</feature>
<dbReference type="PROSITE" id="PS52016">
    <property type="entry name" value="TONB_DEPENDENT_REC_3"/>
    <property type="match status" value="1"/>
</dbReference>
<evidence type="ECO:0000256" key="2">
    <source>
        <dbReference type="ARBA" id="ARBA00009810"/>
    </source>
</evidence>
<proteinExistence type="inferred from homology"/>
<protein>
    <submittedName>
        <fullName evidence="15">TonB-dependent receptor</fullName>
    </submittedName>
</protein>
<dbReference type="Gene3D" id="2.40.170.20">
    <property type="entry name" value="TonB-dependent receptor, beta-barrel domain"/>
    <property type="match status" value="1"/>
</dbReference>
<keyword evidence="5 10" id="KW-0812">Transmembrane</keyword>
<feature type="domain" description="TonB-dependent receptor-like beta-barrel" evidence="13">
    <location>
        <begin position="323"/>
        <end position="791"/>
    </location>
</feature>
<dbReference type="InterPro" id="IPR000531">
    <property type="entry name" value="Beta-barrel_TonB"/>
</dbReference>
<evidence type="ECO:0000256" key="7">
    <source>
        <dbReference type="ARBA" id="ARBA00023136"/>
    </source>
</evidence>
<evidence type="ECO:0000259" key="13">
    <source>
        <dbReference type="Pfam" id="PF00593"/>
    </source>
</evidence>
<keyword evidence="4 10" id="KW-1134">Transmembrane beta strand</keyword>
<dbReference type="Pfam" id="PF00593">
    <property type="entry name" value="TonB_dep_Rec_b-barrel"/>
    <property type="match status" value="1"/>
</dbReference>
<evidence type="ECO:0000256" key="12">
    <source>
        <dbReference type="SAM" id="SignalP"/>
    </source>
</evidence>
<accession>A0AAX2RKI3</accession>
<keyword evidence="8 15" id="KW-0675">Receptor</keyword>
<feature type="signal peptide" evidence="12">
    <location>
        <begin position="1"/>
        <end position="33"/>
    </location>
</feature>
<keyword evidence="9 10" id="KW-0998">Cell outer membrane</keyword>
<evidence type="ECO:0000256" key="9">
    <source>
        <dbReference type="ARBA" id="ARBA00023237"/>
    </source>
</evidence>
<gene>
    <name evidence="15" type="ORF">E3D37_27420</name>
</gene>
<evidence type="ECO:0000256" key="1">
    <source>
        <dbReference type="ARBA" id="ARBA00004571"/>
    </source>
</evidence>
<dbReference type="CDD" id="cd01347">
    <property type="entry name" value="ligand_gated_channel"/>
    <property type="match status" value="1"/>
</dbReference>
<dbReference type="Pfam" id="PF07715">
    <property type="entry name" value="Plug"/>
    <property type="match status" value="1"/>
</dbReference>
<dbReference type="Proteomes" id="UP000298234">
    <property type="component" value="Unassembled WGS sequence"/>
</dbReference>
<dbReference type="RefSeq" id="WP_134255158.1">
    <property type="nucleotide sequence ID" value="NZ_CP159410.1"/>
</dbReference>
<evidence type="ECO:0000313" key="15">
    <source>
        <dbReference type="EMBL" id="TEU41318.1"/>
    </source>
</evidence>
<reference evidence="15 16" key="1">
    <citation type="submission" date="2019-03" db="EMBL/GenBank/DDBJ databases">
        <title>Burkholderia cepacia outbreak.</title>
        <authorList>
            <person name="Farzana R."/>
            <person name="Walsh T.R."/>
        </authorList>
    </citation>
    <scope>NUCLEOTIDE SEQUENCE [LARGE SCALE GENOMIC DNA]</scope>
    <source>
        <strain evidence="16">d13</strain>
    </source>
</reference>
<dbReference type="InterPro" id="IPR012910">
    <property type="entry name" value="Plug_dom"/>
</dbReference>
<sequence length="831" mass="87859">MRQTRGEGVSPKTRRTVMSVAVAAGFFHGAAWAQEAGAGDGAAAVATPASSAAVSASSASPASAASAVADGKVQVQDRVVITGSRTETRASKSLTPIDVIGGDQLRATGQTNLRDALVKLSPSITKTSYSGDTGVLTDTLSLHGLTPDHVLVLVNGKRRHTTANITLDPGLNQGSTGVDIDTIPVGLIDHIEVLRDGASAQYGSDAIAGVINIILKRNVRGGELATTNGQTYSGDGFKTSESATIGLNLADKGFLDLSAGFDRQNHTIRTGPDDYFGRFPQGQGYYNPILGDPSSSRETVGFNAGYYLGDDVELYGFGTYAHRNGDAYQNYRPPSVLPQVYPNGFVPVETINENDYSVTAGVKGKNLFGWAWDLSTTYGGDYSVFGMRNSANTGLYAASGYTPSTFHLSTVSNTQLTNNVDLSRAFNVPLLPAPLNVAVGVEQRRETYTIRNGEQASWIDGGSAALPGLAPVSASDISRNVIGTYVDLSTYLTPKWQVNLAGRYEHYNDVGDTTNGKVSTRYQFSPAIAVRGSVSSGFRAPSLAQESYTSVTTSPASVGGILATTSPGARLIGAQALKPEQSTSYNFGLVLNPVRNLQLTIDAYQINIRNRIVLGGTASGAAAIAALEGAGLSVPGSVPASAVSASYFTNGANTRTRGIDLAGTYHTGFGRYGQVDWDFGVNLNTTSVTHVANGSNGKPSLNGQQIASLSTTTPKNKIIVGGTWRLDKWAVTLHETRYGKTSGEGTYFVGPNAFSTSQFVHYEEAARYVTDLEVRYDVTKQFQIAAGAQNLFDVRPSKLPFETQLEGIQYSGGSTIGVNGGFYYLRARYLF</sequence>
<dbReference type="PANTHER" id="PTHR47234:SF3">
    <property type="entry name" value="SECRETIN_TONB SHORT N-TERMINAL DOMAIN-CONTAINING PROTEIN"/>
    <property type="match status" value="1"/>
</dbReference>
<evidence type="ECO:0000256" key="8">
    <source>
        <dbReference type="ARBA" id="ARBA00023170"/>
    </source>
</evidence>
<comment type="caution">
    <text evidence="15">The sequence shown here is derived from an EMBL/GenBank/DDBJ whole genome shotgun (WGS) entry which is preliminary data.</text>
</comment>
<evidence type="ECO:0000256" key="11">
    <source>
        <dbReference type="RuleBase" id="RU003357"/>
    </source>
</evidence>